<name>A0A0B7A9Q0_9EUPU</name>
<protein>
    <submittedName>
        <fullName evidence="2">Uncharacterized protein</fullName>
    </submittedName>
</protein>
<evidence type="ECO:0000256" key="1">
    <source>
        <dbReference type="SAM" id="SignalP"/>
    </source>
</evidence>
<accession>A0A0B7A9Q0</accession>
<proteinExistence type="predicted"/>
<gene>
    <name evidence="2" type="primary">ORF106341</name>
</gene>
<keyword evidence="1" id="KW-0732">Signal</keyword>
<sequence length="60" mass="6565">MAFRISAMLIALPLATVVMPASLSTLSFSLTCIFGYENEPGNIYCLQTQLSCLECNLMTQ</sequence>
<dbReference type="AlphaFoldDB" id="A0A0B7A9Q0"/>
<evidence type="ECO:0000313" key="2">
    <source>
        <dbReference type="EMBL" id="CEK77729.1"/>
    </source>
</evidence>
<feature type="signal peptide" evidence="1">
    <location>
        <begin position="1"/>
        <end position="20"/>
    </location>
</feature>
<organism evidence="2">
    <name type="scientific">Arion vulgaris</name>
    <dbReference type="NCBI Taxonomy" id="1028688"/>
    <lineage>
        <taxon>Eukaryota</taxon>
        <taxon>Metazoa</taxon>
        <taxon>Spiralia</taxon>
        <taxon>Lophotrochozoa</taxon>
        <taxon>Mollusca</taxon>
        <taxon>Gastropoda</taxon>
        <taxon>Heterobranchia</taxon>
        <taxon>Euthyneura</taxon>
        <taxon>Panpulmonata</taxon>
        <taxon>Eupulmonata</taxon>
        <taxon>Stylommatophora</taxon>
        <taxon>Helicina</taxon>
        <taxon>Arionoidea</taxon>
        <taxon>Arionidae</taxon>
        <taxon>Arion</taxon>
    </lineage>
</organism>
<reference evidence="2" key="1">
    <citation type="submission" date="2014-12" db="EMBL/GenBank/DDBJ databases">
        <title>Insight into the proteome of Arion vulgaris.</title>
        <authorList>
            <person name="Aradska J."/>
            <person name="Bulat T."/>
            <person name="Smidak R."/>
            <person name="Sarate P."/>
            <person name="Gangsoo J."/>
            <person name="Sialana F."/>
            <person name="Bilban M."/>
            <person name="Lubec G."/>
        </authorList>
    </citation>
    <scope>NUCLEOTIDE SEQUENCE</scope>
    <source>
        <tissue evidence="2">Skin</tissue>
    </source>
</reference>
<feature type="chain" id="PRO_5002127454" evidence="1">
    <location>
        <begin position="21"/>
        <end position="60"/>
    </location>
</feature>
<dbReference type="EMBL" id="HACG01030864">
    <property type="protein sequence ID" value="CEK77729.1"/>
    <property type="molecule type" value="Transcribed_RNA"/>
</dbReference>